<dbReference type="EMBL" id="BMES01000002">
    <property type="protein sequence ID" value="GGH27721.1"/>
    <property type="molecule type" value="Genomic_DNA"/>
</dbReference>
<sequence length="66" mass="7681">MRQKGDDMAGDEDEPSETRAFNEREMDKIIRQIVDKVRRNYFENGETARGIPGEVKKIIEANMDHV</sequence>
<dbReference type="Proteomes" id="UP000603912">
    <property type="component" value="Unassembled WGS sequence"/>
</dbReference>
<evidence type="ECO:0000256" key="1">
    <source>
        <dbReference type="SAM" id="MobiDB-lite"/>
    </source>
</evidence>
<protein>
    <submittedName>
        <fullName evidence="2">Uncharacterized protein</fullName>
    </submittedName>
</protein>
<keyword evidence="3" id="KW-1185">Reference proteome</keyword>
<comment type="caution">
    <text evidence="2">The sequence shown here is derived from an EMBL/GenBank/DDBJ whole genome shotgun (WGS) entry which is preliminary data.</text>
</comment>
<accession>A0A917IBK5</accession>
<feature type="region of interest" description="Disordered" evidence="1">
    <location>
        <begin position="1"/>
        <end position="24"/>
    </location>
</feature>
<gene>
    <name evidence="2" type="ORF">GCM10007036_36440</name>
</gene>
<evidence type="ECO:0000313" key="2">
    <source>
        <dbReference type="EMBL" id="GGH27721.1"/>
    </source>
</evidence>
<reference evidence="2" key="1">
    <citation type="journal article" date="2014" name="Int. J. Syst. Evol. Microbiol.">
        <title>Complete genome sequence of Corynebacterium casei LMG S-19264T (=DSM 44701T), isolated from a smear-ripened cheese.</title>
        <authorList>
            <consortium name="US DOE Joint Genome Institute (JGI-PGF)"/>
            <person name="Walter F."/>
            <person name="Albersmeier A."/>
            <person name="Kalinowski J."/>
            <person name="Ruckert C."/>
        </authorList>
    </citation>
    <scope>NUCLEOTIDE SEQUENCE</scope>
    <source>
        <strain evidence="2">CGMCC 1.12214</strain>
    </source>
</reference>
<name>A0A917IBK5_9HYPH</name>
<reference evidence="2" key="2">
    <citation type="submission" date="2020-09" db="EMBL/GenBank/DDBJ databases">
        <authorList>
            <person name="Sun Q."/>
            <person name="Zhou Y."/>
        </authorList>
    </citation>
    <scope>NUCLEOTIDE SEQUENCE</scope>
    <source>
        <strain evidence="2">CGMCC 1.12214</strain>
    </source>
</reference>
<proteinExistence type="predicted"/>
<dbReference type="AlphaFoldDB" id="A0A917IBK5"/>
<organism evidence="2 3">
    <name type="scientific">Alsobacter metallidurans</name>
    <dbReference type="NCBI Taxonomy" id="340221"/>
    <lineage>
        <taxon>Bacteria</taxon>
        <taxon>Pseudomonadati</taxon>
        <taxon>Pseudomonadota</taxon>
        <taxon>Alphaproteobacteria</taxon>
        <taxon>Hyphomicrobiales</taxon>
        <taxon>Alsobacteraceae</taxon>
        <taxon>Alsobacter</taxon>
    </lineage>
</organism>
<evidence type="ECO:0000313" key="3">
    <source>
        <dbReference type="Proteomes" id="UP000603912"/>
    </source>
</evidence>